<dbReference type="AlphaFoldDB" id="A0A0G3H3T3"/>
<dbReference type="PATRIC" id="fig|571915.4.peg.3349"/>
<protein>
    <submittedName>
        <fullName evidence="1">Plasmid encoded RepA protein</fullName>
    </submittedName>
</protein>
<dbReference type="Proteomes" id="UP000035199">
    <property type="component" value="Plasmid pCmus45274"/>
</dbReference>
<proteinExistence type="predicted"/>
<name>A0A0G3H3T3_9CORY</name>
<evidence type="ECO:0000313" key="1">
    <source>
        <dbReference type="EMBL" id="AKK07410.1"/>
    </source>
</evidence>
<keyword evidence="2" id="KW-1185">Reference proteome</keyword>
<dbReference type="KEGG" id="cmv:CMUST_15605"/>
<reference evidence="2" key="2">
    <citation type="submission" date="2015-05" db="EMBL/GenBank/DDBJ databases">
        <title>Complete genome sequence of Corynebacterium mustelae DSM 45274, isolated from various tissues of a male ferret with lethal sepsis.</title>
        <authorList>
            <person name="Ruckert C."/>
            <person name="Albersmeier A."/>
            <person name="Winkler A."/>
            <person name="Tauch A."/>
        </authorList>
    </citation>
    <scope>NUCLEOTIDE SEQUENCE [LARGE SCALE GENOMIC DNA]</scope>
    <source>
        <strain evidence="2">DSM 45274</strain>
        <plasmid evidence="2">Plasmid pCmus45274</plasmid>
    </source>
</reference>
<accession>A0A0G3H3T3</accession>
<keyword evidence="1" id="KW-0614">Plasmid</keyword>
<evidence type="ECO:0000313" key="2">
    <source>
        <dbReference type="Proteomes" id="UP000035199"/>
    </source>
</evidence>
<dbReference type="InterPro" id="IPR006881">
    <property type="entry name" value="RepA_C"/>
</dbReference>
<dbReference type="Pfam" id="PF04796">
    <property type="entry name" value="RepA_C"/>
    <property type="match status" value="1"/>
</dbReference>
<reference evidence="1 2" key="1">
    <citation type="journal article" date="2015" name="Genome Announc.">
        <title>Complete Genome Sequence of the Type Strain Corynebacterium mustelae DSM 45274, Isolated from Various Tissues of a Male Ferret with Lethal Sepsis.</title>
        <authorList>
            <person name="Ruckert C."/>
            <person name="Eimer J."/>
            <person name="Winkler A."/>
            <person name="Tauch A."/>
        </authorList>
    </citation>
    <scope>NUCLEOTIDE SEQUENCE [LARGE SCALE GENOMIC DNA]</scope>
    <source>
        <strain evidence="1 2">DSM 45274</strain>
        <plasmid evidence="2">Plasmid pCmus45274</plasmid>
    </source>
</reference>
<organism evidence="1 2">
    <name type="scientific">Corynebacterium mustelae</name>
    <dbReference type="NCBI Taxonomy" id="571915"/>
    <lineage>
        <taxon>Bacteria</taxon>
        <taxon>Bacillati</taxon>
        <taxon>Actinomycetota</taxon>
        <taxon>Actinomycetes</taxon>
        <taxon>Mycobacteriales</taxon>
        <taxon>Corynebacteriaceae</taxon>
        <taxon>Corynebacterium</taxon>
    </lineage>
</organism>
<dbReference type="OrthoDB" id="1524783at2"/>
<dbReference type="EMBL" id="CP011543">
    <property type="protein sequence ID" value="AKK07410.1"/>
    <property type="molecule type" value="Genomic_DNA"/>
</dbReference>
<geneLocation type="plasmid" evidence="1 2">
    <name>pCmus45274</name>
</geneLocation>
<sequence length="303" mass="34195">MSNDNKFSPQPANTPIATTDTEIGYTSNLFVQALFPYKKSTDTIRAVHNGPNTITVLSINGVPYGKYPRLIMAYIITQAVENAGKVRHGLMTEEEARRIPLGHSMNGFLEKIGITTRGTGGSKGTLTILREQMLRIASSVITVQRRTENRTLGKNSPIIDQWDLWFDPGNPDQVALEESYIMLTKEFYERIKNAPIPIDLNIFRELGKPRAMDLYVWLTLKKYWLHNRPETQYQFTWSDMAANFATKKLTTTQDLAHFRQEIKKSIATILTHWPDAGITADTTGVTIHAGQPSITIKPPHQLP</sequence>
<dbReference type="RefSeq" id="WP_083987812.1">
    <property type="nucleotide sequence ID" value="NZ_CP011543.1"/>
</dbReference>
<gene>
    <name evidence="1" type="ORF">CMUST_15605</name>
</gene>